<evidence type="ECO:0008006" key="3">
    <source>
        <dbReference type="Google" id="ProtNLM"/>
    </source>
</evidence>
<proteinExistence type="predicted"/>
<accession>A0A9X2FAW7</accession>
<evidence type="ECO:0000313" key="2">
    <source>
        <dbReference type="Proteomes" id="UP001155182"/>
    </source>
</evidence>
<protein>
    <recommendedName>
        <fullName evidence="3">HTH domain-containing protein</fullName>
    </recommendedName>
</protein>
<sequence>MGGTENKNILSLLKLEHQPMKLFDYLERLQRLHFLIKRKQTGTPQGLASKLCLRTSQLYNVIEELKRNGAPITYCRIRKTFFYSVPFEINIQCEFKVLAEEEKQINTGGLFFSKNFFLPILLESGF</sequence>
<keyword evidence="2" id="KW-1185">Reference proteome</keyword>
<reference evidence="1" key="1">
    <citation type="submission" date="2022-06" db="EMBL/GenBank/DDBJ databases">
        <title>Solitalea sp. MAHUQ-68 isolated from rhizospheric soil.</title>
        <authorList>
            <person name="Huq M.A."/>
        </authorList>
    </citation>
    <scope>NUCLEOTIDE SEQUENCE</scope>
    <source>
        <strain evidence="1">MAHUQ-68</strain>
    </source>
</reference>
<dbReference type="EMBL" id="JAMWYS010000036">
    <property type="protein sequence ID" value="MCO4293563.1"/>
    <property type="molecule type" value="Genomic_DNA"/>
</dbReference>
<dbReference type="Proteomes" id="UP001155182">
    <property type="component" value="Unassembled WGS sequence"/>
</dbReference>
<dbReference type="RefSeq" id="WP_252588219.1">
    <property type="nucleotide sequence ID" value="NZ_JAMWYS010000036.1"/>
</dbReference>
<organism evidence="1 2">
    <name type="scientific">Solitalea agri</name>
    <dbReference type="NCBI Taxonomy" id="2953739"/>
    <lineage>
        <taxon>Bacteria</taxon>
        <taxon>Pseudomonadati</taxon>
        <taxon>Bacteroidota</taxon>
        <taxon>Sphingobacteriia</taxon>
        <taxon>Sphingobacteriales</taxon>
        <taxon>Sphingobacteriaceae</taxon>
        <taxon>Solitalea</taxon>
    </lineage>
</organism>
<comment type="caution">
    <text evidence="1">The sequence shown here is derived from an EMBL/GenBank/DDBJ whole genome shotgun (WGS) entry which is preliminary data.</text>
</comment>
<name>A0A9X2FAW7_9SPHI</name>
<evidence type="ECO:0000313" key="1">
    <source>
        <dbReference type="EMBL" id="MCO4293563.1"/>
    </source>
</evidence>
<dbReference type="AlphaFoldDB" id="A0A9X2FAW7"/>
<gene>
    <name evidence="1" type="ORF">NF867_11875</name>
</gene>